<dbReference type="CDD" id="cd16962">
    <property type="entry name" value="RuvC"/>
    <property type="match status" value="1"/>
</dbReference>
<organism evidence="15">
    <name type="scientific">uncultured bacterium fosmid pJB95A1</name>
    <dbReference type="NCBI Taxonomy" id="1478075"/>
    <lineage>
        <taxon>Bacteria</taxon>
        <taxon>environmental samples</taxon>
    </lineage>
</organism>
<comment type="similarity">
    <text evidence="1 13">Belongs to the RuvC family.</text>
</comment>
<dbReference type="AlphaFoldDB" id="A0A0H3U863"/>
<comment type="function">
    <text evidence="13">The RuvA-RuvB-RuvC complex processes Holliday junction (HJ) DNA during genetic recombination and DNA repair. Endonuclease that resolves HJ intermediates. Cleaves cruciform DNA by making single-stranded nicks across the HJ at symmetrical positions within the homologous arms, yielding a 5'-phosphate and a 3'-hydroxyl group; requires a central core of homology in the junction. The consensus cleavage sequence is 5'-(A/T)TT(C/G)-3'. Cleavage occurs on the 3'-side of the TT dinucleotide at the point of strand exchange. HJ branch migration catalyzed by RuvA-RuvB allows RuvC to scan DNA until it finds its consensus sequence, where it cleaves and resolves the cruciform DNA.</text>
</comment>
<feature type="active site" evidence="13">
    <location>
        <position position="140"/>
    </location>
</feature>
<dbReference type="EC" id="3.1.21.10" evidence="13 14"/>
<keyword evidence="4 13" id="KW-0479">Metal-binding</keyword>
<name>A0A0H3U863_9BACT</name>
<dbReference type="InterPro" id="IPR012337">
    <property type="entry name" value="RNaseH-like_sf"/>
</dbReference>
<dbReference type="EMBL" id="KF540247">
    <property type="protein sequence ID" value="AIF26809.1"/>
    <property type="molecule type" value="Genomic_DNA"/>
</dbReference>
<dbReference type="InterPro" id="IPR020563">
    <property type="entry name" value="X-over_junc_endoDNase_Mg_BS"/>
</dbReference>
<dbReference type="GO" id="GO:0048476">
    <property type="term" value="C:Holliday junction resolvase complex"/>
    <property type="evidence" value="ECO:0007669"/>
    <property type="project" value="UniProtKB-UniRule"/>
</dbReference>
<comment type="subunit">
    <text evidence="13">Homodimer which binds Holliday junction (HJ) DNA. The HJ becomes 2-fold symmetrical on binding to RuvC with unstacked arms; it has a different conformation from HJ DNA in complex with RuvA. In the full resolvosome a probable DNA-RuvA(4)-RuvB(12)-RuvC(2) complex forms which resolves the HJ.</text>
</comment>
<evidence type="ECO:0000256" key="12">
    <source>
        <dbReference type="ARBA" id="ARBA00029354"/>
    </source>
</evidence>
<dbReference type="SUPFAM" id="SSF53098">
    <property type="entry name" value="Ribonuclease H-like"/>
    <property type="match status" value="1"/>
</dbReference>
<dbReference type="NCBIfam" id="TIGR00228">
    <property type="entry name" value="ruvC"/>
    <property type="match status" value="1"/>
</dbReference>
<evidence type="ECO:0000256" key="3">
    <source>
        <dbReference type="ARBA" id="ARBA00022722"/>
    </source>
</evidence>
<dbReference type="FunFam" id="3.30.420.10:FF:000002">
    <property type="entry name" value="Crossover junction endodeoxyribonuclease RuvC"/>
    <property type="match status" value="1"/>
</dbReference>
<keyword evidence="10 13" id="KW-0233">DNA recombination</keyword>
<dbReference type="Pfam" id="PF02075">
    <property type="entry name" value="RuvC"/>
    <property type="match status" value="1"/>
</dbReference>
<dbReference type="GO" id="GO:0003677">
    <property type="term" value="F:DNA binding"/>
    <property type="evidence" value="ECO:0007669"/>
    <property type="project" value="UniProtKB-KW"/>
</dbReference>
<evidence type="ECO:0000256" key="13">
    <source>
        <dbReference type="HAMAP-Rule" id="MF_00034"/>
    </source>
</evidence>
<dbReference type="HAMAP" id="MF_00034">
    <property type="entry name" value="RuvC"/>
    <property type="match status" value="1"/>
</dbReference>
<evidence type="ECO:0000256" key="11">
    <source>
        <dbReference type="ARBA" id="ARBA00023204"/>
    </source>
</evidence>
<keyword evidence="9 13" id="KW-0238">DNA-binding</keyword>
<feature type="active site" evidence="13">
    <location>
        <position position="67"/>
    </location>
</feature>
<proteinExistence type="inferred from homology"/>
<reference evidence="15" key="1">
    <citation type="submission" date="2013-08" db="EMBL/GenBank/DDBJ databases">
        <title>Comparison of modified E. coli strains.</title>
        <authorList>
            <person name="Juergensen J."/>
            <person name="Bonge A."/>
            <person name="Streit W.R."/>
        </authorList>
    </citation>
    <scope>NUCLEOTIDE SEQUENCE</scope>
</reference>
<keyword evidence="8 13" id="KW-0460">Magnesium</keyword>
<dbReference type="PRINTS" id="PR00696">
    <property type="entry name" value="RSOLVASERUVC"/>
</dbReference>
<evidence type="ECO:0000256" key="1">
    <source>
        <dbReference type="ARBA" id="ARBA00009518"/>
    </source>
</evidence>
<dbReference type="PANTHER" id="PTHR30194:SF3">
    <property type="entry name" value="CROSSOVER JUNCTION ENDODEOXYRIBONUCLEASE RUVC"/>
    <property type="match status" value="1"/>
</dbReference>
<dbReference type="GO" id="GO:0000287">
    <property type="term" value="F:magnesium ion binding"/>
    <property type="evidence" value="ECO:0007669"/>
    <property type="project" value="UniProtKB-UniRule"/>
</dbReference>
<keyword evidence="2 13" id="KW-0963">Cytoplasm</keyword>
<comment type="cofactor">
    <cofactor evidence="13">
        <name>Mg(2+)</name>
        <dbReference type="ChEBI" id="CHEBI:18420"/>
    </cofactor>
    <text evidence="13">Binds 2 Mg(2+) ion per subunit.</text>
</comment>
<dbReference type="GO" id="GO:0006281">
    <property type="term" value="P:DNA repair"/>
    <property type="evidence" value="ECO:0007669"/>
    <property type="project" value="UniProtKB-UniRule"/>
</dbReference>
<keyword evidence="5 13" id="KW-0255">Endonuclease</keyword>
<protein>
    <recommendedName>
        <fullName evidence="13 14">Crossover junction endodeoxyribonuclease RuvC</fullName>
        <ecNumber evidence="13 14">3.1.21.10</ecNumber>
    </recommendedName>
    <alternativeName>
        <fullName evidence="13">Holliday junction nuclease RuvC</fullName>
    </alternativeName>
    <alternativeName>
        <fullName evidence="13">Holliday junction resolvase RuvC</fullName>
    </alternativeName>
</protein>
<dbReference type="GO" id="GO:0008821">
    <property type="term" value="F:crossover junction DNA endonuclease activity"/>
    <property type="evidence" value="ECO:0007669"/>
    <property type="project" value="UniProtKB-UniRule"/>
</dbReference>
<evidence type="ECO:0000256" key="14">
    <source>
        <dbReference type="NCBIfam" id="TIGR00228"/>
    </source>
</evidence>
<dbReference type="GO" id="GO:0005737">
    <property type="term" value="C:cytoplasm"/>
    <property type="evidence" value="ECO:0007669"/>
    <property type="project" value="UniProtKB-SubCell"/>
</dbReference>
<dbReference type="Gene3D" id="3.30.420.10">
    <property type="entry name" value="Ribonuclease H-like superfamily/Ribonuclease H"/>
    <property type="match status" value="1"/>
</dbReference>
<evidence type="ECO:0000256" key="10">
    <source>
        <dbReference type="ARBA" id="ARBA00023172"/>
    </source>
</evidence>
<evidence type="ECO:0000313" key="15">
    <source>
        <dbReference type="EMBL" id="AIF26809.1"/>
    </source>
</evidence>
<evidence type="ECO:0000256" key="5">
    <source>
        <dbReference type="ARBA" id="ARBA00022759"/>
    </source>
</evidence>
<feature type="active site" evidence="13">
    <location>
        <position position="7"/>
    </location>
</feature>
<dbReference type="InterPro" id="IPR002176">
    <property type="entry name" value="X-over_junc_endoDNase_RuvC"/>
</dbReference>
<dbReference type="PANTHER" id="PTHR30194">
    <property type="entry name" value="CROSSOVER JUNCTION ENDODEOXYRIBONUCLEASE RUVC"/>
    <property type="match status" value="1"/>
</dbReference>
<feature type="binding site" evidence="13">
    <location>
        <position position="7"/>
    </location>
    <ligand>
        <name>Mg(2+)</name>
        <dbReference type="ChEBI" id="CHEBI:18420"/>
        <label>1</label>
    </ligand>
</feature>
<dbReference type="PROSITE" id="PS01321">
    <property type="entry name" value="RUVC"/>
    <property type="match status" value="1"/>
</dbReference>
<evidence type="ECO:0000256" key="6">
    <source>
        <dbReference type="ARBA" id="ARBA00022763"/>
    </source>
</evidence>
<dbReference type="GO" id="GO:0006310">
    <property type="term" value="P:DNA recombination"/>
    <property type="evidence" value="ECO:0007669"/>
    <property type="project" value="UniProtKB-UniRule"/>
</dbReference>
<evidence type="ECO:0000256" key="9">
    <source>
        <dbReference type="ARBA" id="ARBA00023125"/>
    </source>
</evidence>
<accession>A0A0H3U863</accession>
<feature type="binding site" evidence="13">
    <location>
        <position position="140"/>
    </location>
    <ligand>
        <name>Mg(2+)</name>
        <dbReference type="ChEBI" id="CHEBI:18420"/>
        <label>1</label>
    </ligand>
</feature>
<sequence>MIILGIDPGSITTGYAFLDKNGNDLKVLEYGVIHAPADHILEDRLLHIITELEKLLDRYHPSALSMEGVFFAKNAKSALVLGHIRGAVLVACRKRGMTFNEYPPKVVKQAVTGNGAAAKEQVANMIFARLGITQGDLPLDASDALAIAWTHANPSPLSVALSVSASTKKNGVNKTVSLTTRKKKATTKQWMDLIEKMGGTIQ</sequence>
<evidence type="ECO:0000256" key="2">
    <source>
        <dbReference type="ARBA" id="ARBA00022490"/>
    </source>
</evidence>
<evidence type="ECO:0000256" key="7">
    <source>
        <dbReference type="ARBA" id="ARBA00022801"/>
    </source>
</evidence>
<feature type="binding site" evidence="13">
    <location>
        <position position="67"/>
    </location>
    <ligand>
        <name>Mg(2+)</name>
        <dbReference type="ChEBI" id="CHEBI:18420"/>
        <label>2</label>
    </ligand>
</feature>
<comment type="subcellular location">
    <subcellularLocation>
        <location evidence="13">Cytoplasm</location>
    </subcellularLocation>
</comment>
<evidence type="ECO:0000256" key="4">
    <source>
        <dbReference type="ARBA" id="ARBA00022723"/>
    </source>
</evidence>
<keyword evidence="7 13" id="KW-0378">Hydrolase</keyword>
<comment type="catalytic activity">
    <reaction evidence="12 13">
        <text>Endonucleolytic cleavage at a junction such as a reciprocal single-stranded crossover between two homologous DNA duplexes (Holliday junction).</text>
        <dbReference type="EC" id="3.1.21.10"/>
    </reaction>
</comment>
<keyword evidence="6 13" id="KW-0227">DNA damage</keyword>
<dbReference type="InterPro" id="IPR036397">
    <property type="entry name" value="RNaseH_sf"/>
</dbReference>
<gene>
    <name evidence="13" type="primary">ruvC</name>
</gene>
<keyword evidence="3 13" id="KW-0540">Nuclease</keyword>
<keyword evidence="11 13" id="KW-0234">DNA repair</keyword>
<evidence type="ECO:0000256" key="8">
    <source>
        <dbReference type="ARBA" id="ARBA00022842"/>
    </source>
</evidence>